<reference evidence="4 5" key="1">
    <citation type="submission" date="2018-05" db="EMBL/GenBank/DDBJ databases">
        <title>Complete genome sequence of the Type Strain of Streptomyces spongiicola HNM0071, the producer of staurosporine.</title>
        <authorList>
            <person name="Zhou S."/>
            <person name="Huang X."/>
        </authorList>
    </citation>
    <scope>NUCLEOTIDE SEQUENCE [LARGE SCALE GENOMIC DNA]</scope>
    <source>
        <strain evidence="4 5">HNM0071</strain>
    </source>
</reference>
<comment type="similarity">
    <text evidence="2">Belongs to the short-chain dehydrogenases/reductases (SDR) family.</text>
</comment>
<dbReference type="Gene3D" id="3.40.50.720">
    <property type="entry name" value="NAD(P)-binding Rossmann-like Domain"/>
    <property type="match status" value="1"/>
</dbReference>
<dbReference type="InterPro" id="IPR036291">
    <property type="entry name" value="NAD(P)-bd_dom_sf"/>
</dbReference>
<evidence type="ECO:0000313" key="4">
    <source>
        <dbReference type="EMBL" id="AWK12591.1"/>
    </source>
</evidence>
<dbReference type="SUPFAM" id="SSF51735">
    <property type="entry name" value="NAD(P)-binding Rossmann-fold domains"/>
    <property type="match status" value="1"/>
</dbReference>
<accession>A0ABN5KWL6</accession>
<name>A0ABN5KWL6_9ACTN</name>
<proteinExistence type="inferred from homology"/>
<keyword evidence="1" id="KW-0560">Oxidoreductase</keyword>
<keyword evidence="5" id="KW-1185">Reference proteome</keyword>
<dbReference type="PRINTS" id="PR00081">
    <property type="entry name" value="GDHRDH"/>
</dbReference>
<dbReference type="RefSeq" id="WP_109297420.1">
    <property type="nucleotide sequence ID" value="NZ_CP029254.1"/>
</dbReference>
<dbReference type="CDD" id="cd05327">
    <property type="entry name" value="retinol-DH_like_SDR_c_like"/>
    <property type="match status" value="1"/>
</dbReference>
<dbReference type="PRINTS" id="PR00080">
    <property type="entry name" value="SDRFAMILY"/>
</dbReference>
<sequence>MDWSTADVPDQSGRTALVTGGSGGIGLETARTLAARGAHVVLACRNVERGLAAAARIGGRTEVVRLDLASLDSVRQAAAEIRGRHQRLDLLVNNAGVMFPPFRRTEDGFEAHFGVNHLGHFALTGLLLDLMRHVPGSRVVTVTSLAHRAGTAGFDDGQARSTSGRRSVTAYGRSKLANLMFARELQHRLAGAGAATVSLAAHPGLSATGLWHGDAPALLRPVAGAALRWLAQPPEQAALPSLRAATDYLVPGGAYLGPHALFESRGKPMPARSSRVSLDVSAQVRLWELSQDLTGVRYRLTPADTPACTPEPAARPPQATGR</sequence>
<dbReference type="InterPro" id="IPR002347">
    <property type="entry name" value="SDR_fam"/>
</dbReference>
<evidence type="ECO:0000256" key="3">
    <source>
        <dbReference type="SAM" id="MobiDB-lite"/>
    </source>
</evidence>
<dbReference type="PANTHER" id="PTHR43157:SF31">
    <property type="entry name" value="PHOSPHATIDYLINOSITOL-GLYCAN BIOSYNTHESIS CLASS F PROTEIN"/>
    <property type="match status" value="1"/>
</dbReference>
<feature type="region of interest" description="Disordered" evidence="3">
    <location>
        <begin position="302"/>
        <end position="322"/>
    </location>
</feature>
<dbReference type="Proteomes" id="UP000245051">
    <property type="component" value="Chromosome"/>
</dbReference>
<dbReference type="EMBL" id="CP029254">
    <property type="protein sequence ID" value="AWK12591.1"/>
    <property type="molecule type" value="Genomic_DNA"/>
</dbReference>
<gene>
    <name evidence="4" type="ORF">DDQ41_30880</name>
</gene>
<evidence type="ECO:0000256" key="2">
    <source>
        <dbReference type="RuleBase" id="RU000363"/>
    </source>
</evidence>
<dbReference type="NCBIfam" id="NF004846">
    <property type="entry name" value="PRK06197.1"/>
    <property type="match status" value="1"/>
</dbReference>
<organism evidence="4 5">
    <name type="scientific">Streptomyces spongiicola</name>
    <dbReference type="NCBI Taxonomy" id="1690221"/>
    <lineage>
        <taxon>Bacteria</taxon>
        <taxon>Bacillati</taxon>
        <taxon>Actinomycetota</taxon>
        <taxon>Actinomycetes</taxon>
        <taxon>Kitasatosporales</taxon>
        <taxon>Streptomycetaceae</taxon>
        <taxon>Streptomyces</taxon>
    </lineage>
</organism>
<evidence type="ECO:0000313" key="5">
    <source>
        <dbReference type="Proteomes" id="UP000245051"/>
    </source>
</evidence>
<evidence type="ECO:0000256" key="1">
    <source>
        <dbReference type="ARBA" id="ARBA00023002"/>
    </source>
</evidence>
<protein>
    <submittedName>
        <fullName evidence="4">Short-chain dehydrogenase</fullName>
    </submittedName>
</protein>
<dbReference type="Pfam" id="PF00106">
    <property type="entry name" value="adh_short"/>
    <property type="match status" value="1"/>
</dbReference>
<dbReference type="PANTHER" id="PTHR43157">
    <property type="entry name" value="PHOSPHATIDYLINOSITOL-GLYCAN BIOSYNTHESIS CLASS F PROTEIN-RELATED"/>
    <property type="match status" value="1"/>
</dbReference>